<dbReference type="InterPro" id="IPR000089">
    <property type="entry name" value="Biotin_lipoyl"/>
</dbReference>
<dbReference type="InterPro" id="IPR011053">
    <property type="entry name" value="Single_hybrid_motif"/>
</dbReference>
<dbReference type="Pfam" id="PF00289">
    <property type="entry name" value="Biotin_carb_N"/>
    <property type="match status" value="1"/>
</dbReference>
<dbReference type="Gene3D" id="2.40.50.100">
    <property type="match status" value="1"/>
</dbReference>
<dbReference type="AlphaFoldDB" id="A0A1Y4L3V9"/>
<dbReference type="NCBIfam" id="NF006761">
    <property type="entry name" value="PRK09282.1"/>
    <property type="match status" value="1"/>
</dbReference>
<evidence type="ECO:0000256" key="6">
    <source>
        <dbReference type="ARBA" id="ARBA00022723"/>
    </source>
</evidence>
<dbReference type="PROSITE" id="PS50979">
    <property type="entry name" value="BC"/>
    <property type="match status" value="1"/>
</dbReference>
<dbReference type="GO" id="GO:0004736">
    <property type="term" value="F:pyruvate carboxylase activity"/>
    <property type="evidence" value="ECO:0007669"/>
    <property type="project" value="UniProtKB-EC"/>
</dbReference>
<dbReference type="PROSITE" id="PS50991">
    <property type="entry name" value="PYR_CT"/>
    <property type="match status" value="1"/>
</dbReference>
<dbReference type="GO" id="GO:0046872">
    <property type="term" value="F:metal ion binding"/>
    <property type="evidence" value="ECO:0007669"/>
    <property type="project" value="UniProtKB-KW"/>
</dbReference>
<evidence type="ECO:0000313" key="20">
    <source>
        <dbReference type="EMBL" id="OUP51477.1"/>
    </source>
</evidence>
<dbReference type="PANTHER" id="PTHR43778">
    <property type="entry name" value="PYRUVATE CARBOXYLASE"/>
    <property type="match status" value="1"/>
</dbReference>
<protein>
    <recommendedName>
        <fullName evidence="3 11">Pyruvate carboxylase</fullName>
        <ecNumber evidence="3 11">6.4.1.1</ecNumber>
    </recommendedName>
</protein>
<dbReference type="SUPFAM" id="SSF52440">
    <property type="entry name" value="PreATP-grasp domain"/>
    <property type="match status" value="1"/>
</dbReference>
<keyword evidence="7 11" id="KW-0547">Nucleotide-binding</keyword>
<sequence>MTERSFRKVLVANRGEIAIRIFRACYDLGLHTVAIYSNEDTYGFFRTRADEAYLIGENKSPLEAYLDIPSIIDLAKHHDVDAIHPGYGFLSENADFARACEEAGITFIGPPSHILSQMGDKLTAKAIAQACGVPTIPGSTEPLRDADEALEKAISFGFPVILKAAGGGGGRGMRRCDTPEEVAPAFERVKSEAKKAFGNEDIFIEKYLVEPKHIEVQVLGDQYGNIVHLGERDCSLQRRYQKVVEFAPAWSVPEATRQALYEDAIKVARHIGYISAGTVEFLVDKQGNHYFIEMNPRIQVEHTVTEMVTGIDLVRAQILIAQGAPLSVPEIGMGDQSNLRMDGYAIQCRVTTEDPANNFAPDIGRVTSYRSGGGFGVRLDGGNAYTGATISPYYDSLLVKVTCWDRTFDMVCRKALRAISEEHIRGVKTNIPFVTNILNHPTFRAGKCHTKFIDEAPELFEFQTGRDRATKVLRYIAQIQVDNPSAERRQLDIPRFPPYQSTPPKCTGLKQLLDTKGPEAVRDWVLDQKKLLITDTTMRDAHQSLLSTRVRTRDMVKGAPGTAEILNDCFSLEMWGGATFDVAYRFLHESPWERLDLLRKKIPNIPFQMLLRGSNAVGYTNYPDNLIRAFVREAAQSGIDVFRVFDSLNWIPGMEIAMDEVLKQGKLLEATMCYTGDILDPKRDKYTLQYYINMAKELEKRGAHLLCIKDMSGLLKPYAAKKLVTALKNEVGLPIHLHTHDTSGNQVATYLMAAEAGVDIVDCAIDSMSSTTSQPSMNAIVTALQGQPRDTGLDPHQLQYLSDYWSDVRKRYTQFEADIRNPSTDIYRYEMPGGQYTNLRSQVESLGLIHQFEDVKNMYVSVNHMLGDIVKVTPSSKMVGDLAIFMVQNGLTPENILERGSALTYPDSVVAYFKGMMGQPSWGFPEDLQKIVLKGEEPITCRPGELLPPIDFDAARREVEKFSPNPTNRSVISWCLYPKVVEDYCRYRQSYGYIMRMGSHVFFNGMALGETTKINIEDGKTLVIKYIGLGDMNEDGTRNVQFELNGMRREVAVPDKDAVSKVRPVTLADPDDKSQVGSSIPGMISKLNVKPGDPVEENQVVAVIEAMKMEINIVARIRGTVDQVLIKEGSTVKAGELIMTLKLQ</sequence>
<dbReference type="InterPro" id="IPR013785">
    <property type="entry name" value="Aldolase_TIM"/>
</dbReference>
<dbReference type="InterPro" id="IPR005482">
    <property type="entry name" value="Biotin_COase_C"/>
</dbReference>
<comment type="cofactor">
    <cofactor evidence="1 11">
        <name>biotin</name>
        <dbReference type="ChEBI" id="CHEBI:57586"/>
    </cofactor>
</comment>
<evidence type="ECO:0000256" key="8">
    <source>
        <dbReference type="ARBA" id="ARBA00022840"/>
    </source>
</evidence>
<dbReference type="GO" id="GO:0005524">
    <property type="term" value="F:ATP binding"/>
    <property type="evidence" value="ECO:0007669"/>
    <property type="project" value="UniProtKB-UniRule"/>
</dbReference>
<feature type="domain" description="Pyruvate carboxyltransferase" evidence="19">
    <location>
        <begin position="531"/>
        <end position="799"/>
    </location>
</feature>
<dbReference type="PANTHER" id="PTHR43778:SF2">
    <property type="entry name" value="PYRUVATE CARBOXYLASE, MITOCHONDRIAL"/>
    <property type="match status" value="1"/>
</dbReference>
<dbReference type="InterPro" id="IPR001882">
    <property type="entry name" value="Biotin_BS"/>
</dbReference>
<feature type="active site" evidence="12">
    <location>
        <position position="297"/>
    </location>
</feature>
<keyword evidence="8 11" id="KW-0067">ATP-binding</keyword>
<dbReference type="Pfam" id="PF02786">
    <property type="entry name" value="CPSase_L_D2"/>
    <property type="match status" value="1"/>
</dbReference>
<feature type="binding site" evidence="13">
    <location>
        <position position="612"/>
    </location>
    <ligand>
        <name>substrate</name>
    </ligand>
</feature>
<feature type="binding site" evidence="13">
    <location>
        <position position="873"/>
    </location>
    <ligand>
        <name>substrate</name>
    </ligand>
</feature>
<keyword evidence="10" id="KW-0511">Multifunctional enzyme</keyword>
<evidence type="ECO:0000313" key="21">
    <source>
        <dbReference type="Proteomes" id="UP000195897"/>
    </source>
</evidence>
<evidence type="ECO:0000256" key="2">
    <source>
        <dbReference type="ARBA" id="ARBA00004742"/>
    </source>
</evidence>
<dbReference type="SUPFAM" id="SSF51246">
    <property type="entry name" value="Rudiment single hybrid motif"/>
    <property type="match status" value="1"/>
</dbReference>
<keyword evidence="20" id="KW-0670">Pyruvate</keyword>
<dbReference type="InterPro" id="IPR055268">
    <property type="entry name" value="PCB-like"/>
</dbReference>
<dbReference type="PROSITE" id="PS00188">
    <property type="entry name" value="BIOTIN"/>
    <property type="match status" value="1"/>
</dbReference>
<dbReference type="EC" id="6.4.1.1" evidence="3 11"/>
<dbReference type="CDD" id="cd06850">
    <property type="entry name" value="biotinyl_domain"/>
    <property type="match status" value="1"/>
</dbReference>
<dbReference type="PROSITE" id="PS50968">
    <property type="entry name" value="BIOTINYL_LIPOYL"/>
    <property type="match status" value="1"/>
</dbReference>
<dbReference type="SUPFAM" id="SSF89000">
    <property type="entry name" value="post-HMGL domain-like"/>
    <property type="match status" value="1"/>
</dbReference>
<dbReference type="GO" id="GO:0005737">
    <property type="term" value="C:cytoplasm"/>
    <property type="evidence" value="ECO:0007669"/>
    <property type="project" value="TreeGrafter"/>
</dbReference>
<dbReference type="InterPro" id="IPR005481">
    <property type="entry name" value="BC-like_N"/>
</dbReference>
<evidence type="ECO:0000256" key="10">
    <source>
        <dbReference type="ARBA" id="ARBA00023268"/>
    </source>
</evidence>
<dbReference type="UniPathway" id="UPA00138"/>
<dbReference type="FunFam" id="3.40.50.20:FF:000010">
    <property type="entry name" value="Propionyl-CoA carboxylase subunit alpha"/>
    <property type="match status" value="1"/>
</dbReference>
<dbReference type="SUPFAM" id="SSF51569">
    <property type="entry name" value="Aldolase"/>
    <property type="match status" value="1"/>
</dbReference>
<feature type="domain" description="ATP-grasp" evidence="17">
    <location>
        <begin position="125"/>
        <end position="322"/>
    </location>
</feature>
<keyword evidence="9 11" id="KW-0092">Biotin</keyword>
<dbReference type="InterPro" id="IPR005479">
    <property type="entry name" value="CPAse_ATP-bd"/>
</dbReference>
<evidence type="ECO:0000256" key="11">
    <source>
        <dbReference type="PIRNR" id="PIRNR001594"/>
    </source>
</evidence>
<evidence type="ECO:0000259" key="17">
    <source>
        <dbReference type="PROSITE" id="PS50975"/>
    </source>
</evidence>
<comment type="function">
    <text evidence="11">Catalyzes a 2-step reaction, involving the ATP-dependent carboxylation of the covalently attached biotin in the first step and the transfer of the carboxyl group to pyruvate in the second.</text>
</comment>
<dbReference type="InterPro" id="IPR016185">
    <property type="entry name" value="PreATP-grasp_dom_sf"/>
</dbReference>
<dbReference type="InterPro" id="IPR011764">
    <property type="entry name" value="Biotin_carboxylation_dom"/>
</dbReference>
<feature type="modified residue" description="N6-biotinyllysine" evidence="15">
    <location>
        <position position="1108"/>
    </location>
</feature>
<dbReference type="PROSITE" id="PS00867">
    <property type="entry name" value="CPSASE_2"/>
    <property type="match status" value="1"/>
</dbReference>
<feature type="domain" description="Biotin carboxylation" evidence="18">
    <location>
        <begin position="5"/>
        <end position="458"/>
    </location>
</feature>
<evidence type="ECO:0000256" key="5">
    <source>
        <dbReference type="ARBA" id="ARBA00022598"/>
    </source>
</evidence>
<evidence type="ECO:0000256" key="1">
    <source>
        <dbReference type="ARBA" id="ARBA00001953"/>
    </source>
</evidence>
<dbReference type="RefSeq" id="WP_016148478.1">
    <property type="nucleotide sequence ID" value="NZ_CABKSA010000002.1"/>
</dbReference>
<comment type="catalytic activity">
    <reaction evidence="11">
        <text>hydrogencarbonate + pyruvate + ATP = oxaloacetate + ADP + phosphate + H(+)</text>
        <dbReference type="Rhea" id="RHEA:20844"/>
        <dbReference type="ChEBI" id="CHEBI:15361"/>
        <dbReference type="ChEBI" id="CHEBI:15378"/>
        <dbReference type="ChEBI" id="CHEBI:16452"/>
        <dbReference type="ChEBI" id="CHEBI:17544"/>
        <dbReference type="ChEBI" id="CHEBI:30616"/>
        <dbReference type="ChEBI" id="CHEBI:43474"/>
        <dbReference type="ChEBI" id="CHEBI:456216"/>
        <dbReference type="EC" id="6.4.1.1"/>
    </reaction>
</comment>
<dbReference type="EMBL" id="NFKK01000021">
    <property type="protein sequence ID" value="OUP51477.1"/>
    <property type="molecule type" value="Genomic_DNA"/>
</dbReference>
<dbReference type="Gene3D" id="3.20.20.70">
    <property type="entry name" value="Aldolase class I"/>
    <property type="match status" value="1"/>
</dbReference>
<keyword evidence="5 11" id="KW-0436">Ligase</keyword>
<comment type="caution">
    <text evidence="20">The sequence shown here is derived from an EMBL/GenBank/DDBJ whole genome shotgun (WGS) entry which is preliminary data.</text>
</comment>
<evidence type="ECO:0000256" key="13">
    <source>
        <dbReference type="PIRSR" id="PIRSR001594-2"/>
    </source>
</evidence>
<dbReference type="NCBIfam" id="TIGR01235">
    <property type="entry name" value="pyruv_carbox"/>
    <property type="match status" value="1"/>
</dbReference>
<keyword evidence="6 14" id="KW-0479">Metal-binding</keyword>
<dbReference type="PROSITE" id="PS50975">
    <property type="entry name" value="ATP_GRASP"/>
    <property type="match status" value="1"/>
</dbReference>
<evidence type="ECO:0000259" key="16">
    <source>
        <dbReference type="PROSITE" id="PS50968"/>
    </source>
</evidence>
<dbReference type="InterPro" id="IPR000891">
    <property type="entry name" value="PYR_CT"/>
</dbReference>
<dbReference type="CDD" id="cd07937">
    <property type="entry name" value="DRE_TIM_PC_TC_5S"/>
    <property type="match status" value="1"/>
</dbReference>
<feature type="binding site" evidence="13">
    <location>
        <position position="205"/>
    </location>
    <ligand>
        <name>ATP</name>
        <dbReference type="ChEBI" id="CHEBI:30616"/>
    </ligand>
</feature>
<evidence type="ECO:0000256" key="3">
    <source>
        <dbReference type="ARBA" id="ARBA00013057"/>
    </source>
</evidence>
<keyword evidence="4" id="KW-0312">Gluconeogenesis</keyword>
<dbReference type="InterPro" id="IPR011761">
    <property type="entry name" value="ATP-grasp"/>
</dbReference>
<dbReference type="FunFam" id="3.30.1490.20:FF:000003">
    <property type="entry name" value="acetyl-CoA carboxylase isoform X1"/>
    <property type="match status" value="1"/>
</dbReference>
<dbReference type="FunFam" id="3.20.20.70:FF:000033">
    <property type="entry name" value="Pyruvate carboxylase"/>
    <property type="match status" value="1"/>
</dbReference>
<comment type="pathway">
    <text evidence="2">Carbohydrate biosynthesis; gluconeogenesis.</text>
</comment>
<evidence type="ECO:0000256" key="12">
    <source>
        <dbReference type="PIRSR" id="PIRSR001594-1"/>
    </source>
</evidence>
<feature type="binding site" evidence="14">
    <location>
        <position position="738"/>
    </location>
    <ligand>
        <name>Mn(2+)</name>
        <dbReference type="ChEBI" id="CHEBI:29035"/>
    </ligand>
</feature>
<evidence type="ECO:0000259" key="19">
    <source>
        <dbReference type="PROSITE" id="PS50991"/>
    </source>
</evidence>
<feature type="domain" description="Lipoyl-binding" evidence="16">
    <location>
        <begin position="1064"/>
        <end position="1142"/>
    </location>
</feature>
<evidence type="ECO:0000256" key="4">
    <source>
        <dbReference type="ARBA" id="ARBA00022432"/>
    </source>
</evidence>
<evidence type="ECO:0000259" key="18">
    <source>
        <dbReference type="PROSITE" id="PS50979"/>
    </source>
</evidence>
<dbReference type="SUPFAM" id="SSF56059">
    <property type="entry name" value="Glutathione synthetase ATP-binding domain-like"/>
    <property type="match status" value="1"/>
</dbReference>
<feature type="binding site" description="via carbamate group" evidence="14">
    <location>
        <position position="709"/>
    </location>
    <ligand>
        <name>Mn(2+)</name>
        <dbReference type="ChEBI" id="CHEBI:29035"/>
    </ligand>
</feature>
<dbReference type="PROSITE" id="PS00866">
    <property type="entry name" value="CPSASE_1"/>
    <property type="match status" value="1"/>
</dbReference>
<dbReference type="GO" id="GO:0006094">
    <property type="term" value="P:gluconeogenesis"/>
    <property type="evidence" value="ECO:0007669"/>
    <property type="project" value="UniProtKB-UniPathway"/>
</dbReference>
<dbReference type="NCBIfam" id="NF009554">
    <property type="entry name" value="PRK12999.1"/>
    <property type="match status" value="1"/>
</dbReference>
<evidence type="ECO:0000256" key="14">
    <source>
        <dbReference type="PIRSR" id="PIRSR001594-3"/>
    </source>
</evidence>
<dbReference type="PIRSF" id="PIRSF001594">
    <property type="entry name" value="Pyruv_carbox"/>
    <property type="match status" value="1"/>
</dbReference>
<feature type="modified residue" description="N6-carboxylysine" evidence="15">
    <location>
        <position position="709"/>
    </location>
</feature>
<dbReference type="InterPro" id="IPR003379">
    <property type="entry name" value="Carboxylase_cons_dom"/>
</dbReference>
<dbReference type="SUPFAM" id="SSF51230">
    <property type="entry name" value="Single hybrid motif"/>
    <property type="match status" value="1"/>
</dbReference>
<feature type="binding site" evidence="14">
    <location>
        <position position="540"/>
    </location>
    <ligand>
        <name>Mn(2+)</name>
        <dbReference type="ChEBI" id="CHEBI:29035"/>
    </ligand>
</feature>
<organism evidence="20 21">
    <name type="scientific">Butyricicoccus pullicaecorum</name>
    <dbReference type="NCBI Taxonomy" id="501571"/>
    <lineage>
        <taxon>Bacteria</taxon>
        <taxon>Bacillati</taxon>
        <taxon>Bacillota</taxon>
        <taxon>Clostridia</taxon>
        <taxon>Eubacteriales</taxon>
        <taxon>Butyricicoccaceae</taxon>
        <taxon>Butyricicoccus</taxon>
    </lineage>
</organism>
<accession>A0A1Y4L3V9</accession>
<dbReference type="Pfam" id="PF00364">
    <property type="entry name" value="Biotin_lipoyl"/>
    <property type="match status" value="1"/>
</dbReference>
<evidence type="ECO:0000256" key="9">
    <source>
        <dbReference type="ARBA" id="ARBA00023267"/>
    </source>
</evidence>
<feature type="binding site" evidence="13">
    <location>
        <position position="121"/>
    </location>
    <ligand>
        <name>ATP</name>
        <dbReference type="ChEBI" id="CHEBI:30616"/>
    </ligand>
</feature>
<proteinExistence type="predicted"/>
<dbReference type="InterPro" id="IPR005930">
    <property type="entry name" value="Pyruv_COase"/>
</dbReference>
<dbReference type="InterPro" id="IPR011054">
    <property type="entry name" value="Rudment_hybrid_motif"/>
</dbReference>
<dbReference type="Pfam" id="PF00682">
    <property type="entry name" value="HMGL-like"/>
    <property type="match status" value="1"/>
</dbReference>
<dbReference type="FunFam" id="3.30.470.20:FF:000012">
    <property type="entry name" value="Pyruvate carboxylase"/>
    <property type="match status" value="1"/>
</dbReference>
<evidence type="ECO:0000256" key="7">
    <source>
        <dbReference type="ARBA" id="ARBA00022741"/>
    </source>
</evidence>
<name>A0A1Y4L3V9_9FIRM</name>
<gene>
    <name evidence="20" type="ORF">B5F17_12700</name>
</gene>
<dbReference type="Gene3D" id="3.30.470.20">
    <property type="entry name" value="ATP-grasp fold, B domain"/>
    <property type="match status" value="1"/>
</dbReference>
<dbReference type="Proteomes" id="UP000195897">
    <property type="component" value="Unassembled WGS sequence"/>
</dbReference>
<evidence type="ECO:0000256" key="15">
    <source>
        <dbReference type="PIRSR" id="PIRSR001594-4"/>
    </source>
</evidence>
<dbReference type="Pfam" id="PF02785">
    <property type="entry name" value="Biotin_carb_C"/>
    <property type="match status" value="1"/>
</dbReference>
<dbReference type="SMART" id="SM00878">
    <property type="entry name" value="Biotin_carb_C"/>
    <property type="match status" value="1"/>
</dbReference>
<reference evidence="21" key="1">
    <citation type="submission" date="2017-04" db="EMBL/GenBank/DDBJ databases">
        <title>Function of individual gut microbiota members based on whole genome sequencing of pure cultures obtained from chicken caecum.</title>
        <authorList>
            <person name="Medvecky M."/>
            <person name="Cejkova D."/>
            <person name="Polansky O."/>
            <person name="Karasova D."/>
            <person name="Kubasova T."/>
            <person name="Cizek A."/>
            <person name="Rychlik I."/>
        </authorList>
    </citation>
    <scope>NUCLEOTIDE SEQUENCE [LARGE SCALE GENOMIC DNA]</scope>
    <source>
        <strain evidence="21">An180</strain>
    </source>
</reference>
<feature type="binding site" evidence="14">
    <location>
        <position position="740"/>
    </location>
    <ligand>
        <name>Mn(2+)</name>
        <dbReference type="ChEBI" id="CHEBI:29035"/>
    </ligand>
</feature>
<dbReference type="Pfam" id="PF02436">
    <property type="entry name" value="PYC_OADA"/>
    <property type="match status" value="1"/>
</dbReference>